<evidence type="ECO:0000259" key="1">
    <source>
        <dbReference type="Pfam" id="PF12937"/>
    </source>
</evidence>
<organism evidence="3 4">
    <name type="scientific">Panicum miliaceum</name>
    <name type="common">Proso millet</name>
    <name type="synonym">Broomcorn millet</name>
    <dbReference type="NCBI Taxonomy" id="4540"/>
    <lineage>
        <taxon>Eukaryota</taxon>
        <taxon>Viridiplantae</taxon>
        <taxon>Streptophyta</taxon>
        <taxon>Embryophyta</taxon>
        <taxon>Tracheophyta</taxon>
        <taxon>Spermatophyta</taxon>
        <taxon>Magnoliopsida</taxon>
        <taxon>Liliopsida</taxon>
        <taxon>Poales</taxon>
        <taxon>Poaceae</taxon>
        <taxon>PACMAD clade</taxon>
        <taxon>Panicoideae</taxon>
        <taxon>Panicodae</taxon>
        <taxon>Paniceae</taxon>
        <taxon>Panicinae</taxon>
        <taxon>Panicum</taxon>
        <taxon>Panicum sect. Panicum</taxon>
    </lineage>
</organism>
<dbReference type="EMBL" id="PQIB02000012">
    <property type="protein sequence ID" value="RLM77952.1"/>
    <property type="molecule type" value="Genomic_DNA"/>
</dbReference>
<dbReference type="Proteomes" id="UP000275267">
    <property type="component" value="Unassembled WGS sequence"/>
</dbReference>
<comment type="caution">
    <text evidence="3">The sequence shown here is derived from an EMBL/GenBank/DDBJ whole genome shotgun (WGS) entry which is preliminary data.</text>
</comment>
<dbReference type="SUPFAM" id="SSF81383">
    <property type="entry name" value="F-box domain"/>
    <property type="match status" value="1"/>
</dbReference>
<evidence type="ECO:0000313" key="3">
    <source>
        <dbReference type="EMBL" id="RLM77952.1"/>
    </source>
</evidence>
<feature type="domain" description="F-box protein AT5G49610-like beta-propeller" evidence="2">
    <location>
        <begin position="126"/>
        <end position="192"/>
    </location>
</feature>
<name>A0A3L6QE07_PANMI</name>
<dbReference type="InterPro" id="IPR001810">
    <property type="entry name" value="F-box_dom"/>
</dbReference>
<dbReference type="InterPro" id="IPR056594">
    <property type="entry name" value="AT5G49610-like_b-prop"/>
</dbReference>
<dbReference type="Pfam" id="PF12937">
    <property type="entry name" value="F-box-like"/>
    <property type="match status" value="1"/>
</dbReference>
<dbReference type="InterPro" id="IPR036047">
    <property type="entry name" value="F-box-like_dom_sf"/>
</dbReference>
<sequence>MGAGVERTEPSPRPPAASAAATEAVLGDDDLLREILLRLGFPTCLVRAAAVSKRWLRHASDPAFLRRFRDLNPLRLLGFYVTSLQHHRRLVDFVPMPPQSPELASVLHRGCFSLNAYEGPAIRFTVTDCRNGSVFIGTFNPAENVFIDGVHTPLHPARGLVTVPEIQIEKDSSCYHTFLFLSKEAGGGLYLYLYY</sequence>
<protein>
    <submittedName>
        <fullName evidence="3">Uncharacterized protein</fullName>
    </submittedName>
</protein>
<dbReference type="PANTHER" id="PTHR33207">
    <property type="entry name" value="F-BOX DOMAIN CONTAINING PROTEIN-RELATED"/>
    <property type="match status" value="1"/>
</dbReference>
<dbReference type="Pfam" id="PF23635">
    <property type="entry name" value="Beta-prop_AT5G49610-like"/>
    <property type="match status" value="1"/>
</dbReference>
<dbReference type="OrthoDB" id="695426at2759"/>
<accession>A0A3L6QE07</accession>
<feature type="domain" description="F-box" evidence="1">
    <location>
        <begin position="29"/>
        <end position="67"/>
    </location>
</feature>
<evidence type="ECO:0000313" key="4">
    <source>
        <dbReference type="Proteomes" id="UP000275267"/>
    </source>
</evidence>
<proteinExistence type="predicted"/>
<evidence type="ECO:0000259" key="2">
    <source>
        <dbReference type="Pfam" id="PF23635"/>
    </source>
</evidence>
<keyword evidence="4" id="KW-1185">Reference proteome</keyword>
<dbReference type="Gene3D" id="1.20.1280.50">
    <property type="match status" value="1"/>
</dbReference>
<dbReference type="AlphaFoldDB" id="A0A3L6QE07"/>
<gene>
    <name evidence="3" type="ORF">C2845_PM12G09860</name>
</gene>
<reference evidence="4" key="1">
    <citation type="journal article" date="2019" name="Nat. Commun.">
        <title>The genome of broomcorn millet.</title>
        <authorList>
            <person name="Zou C."/>
            <person name="Miki D."/>
            <person name="Li D."/>
            <person name="Tang Q."/>
            <person name="Xiao L."/>
            <person name="Rajput S."/>
            <person name="Deng P."/>
            <person name="Jia W."/>
            <person name="Huang R."/>
            <person name="Zhang M."/>
            <person name="Sun Y."/>
            <person name="Hu J."/>
            <person name="Fu X."/>
            <person name="Schnable P.S."/>
            <person name="Li F."/>
            <person name="Zhang H."/>
            <person name="Feng B."/>
            <person name="Zhu X."/>
            <person name="Liu R."/>
            <person name="Schnable J.C."/>
            <person name="Zhu J.-K."/>
            <person name="Zhang H."/>
        </authorList>
    </citation>
    <scope>NUCLEOTIDE SEQUENCE [LARGE SCALE GENOMIC DNA]</scope>
</reference>